<protein>
    <submittedName>
        <fullName evidence="3">Uncharacterized protein</fullName>
    </submittedName>
</protein>
<gene>
    <name evidence="3" type="ORF">HRJ53_01055</name>
</gene>
<dbReference type="Proteomes" id="UP000567293">
    <property type="component" value="Unassembled WGS sequence"/>
</dbReference>
<sequence>MKRQILVTLAALSGLIALGAPPARAQFEIDPDHFETPNMEPFGKVKTDPSSNVGTIRYDGKFRLAHTVQCNGKSLRPGRYSVSLRYNGKVARATLNRDGQTIGIGGVVHRHAHRQGNDALLVELQGTTRRLSAIQVAKLDFVLDPEPQIKNSTHGEPGRLERLPLTETVREPQAPPKS</sequence>
<accession>A0A7V8NLL1</accession>
<dbReference type="EMBL" id="JACDQQ010000106">
    <property type="protein sequence ID" value="MBA0083561.1"/>
    <property type="molecule type" value="Genomic_DNA"/>
</dbReference>
<feature type="compositionally biased region" description="Basic and acidic residues" evidence="1">
    <location>
        <begin position="156"/>
        <end position="170"/>
    </location>
</feature>
<dbReference type="AlphaFoldDB" id="A0A7V8NLL1"/>
<feature type="signal peptide" evidence="2">
    <location>
        <begin position="1"/>
        <end position="25"/>
    </location>
</feature>
<keyword evidence="4" id="KW-1185">Reference proteome</keyword>
<evidence type="ECO:0000313" key="4">
    <source>
        <dbReference type="Proteomes" id="UP000567293"/>
    </source>
</evidence>
<evidence type="ECO:0000256" key="2">
    <source>
        <dbReference type="SAM" id="SignalP"/>
    </source>
</evidence>
<feature type="region of interest" description="Disordered" evidence="1">
    <location>
        <begin position="147"/>
        <end position="178"/>
    </location>
</feature>
<proteinExistence type="predicted"/>
<keyword evidence="2" id="KW-0732">Signal</keyword>
<evidence type="ECO:0000256" key="1">
    <source>
        <dbReference type="SAM" id="MobiDB-lite"/>
    </source>
</evidence>
<name>A0A7V8NLL1_9BACT</name>
<evidence type="ECO:0000313" key="3">
    <source>
        <dbReference type="EMBL" id="MBA0083561.1"/>
    </source>
</evidence>
<reference evidence="3" key="1">
    <citation type="submission" date="2020-06" db="EMBL/GenBank/DDBJ databases">
        <title>Legume-microbial interactions unlock mineral nutrients during tropical forest succession.</title>
        <authorList>
            <person name="Epihov D.Z."/>
        </authorList>
    </citation>
    <scope>NUCLEOTIDE SEQUENCE [LARGE SCALE GENOMIC DNA]</scope>
    <source>
        <strain evidence="3">Pan2503</strain>
    </source>
</reference>
<comment type="caution">
    <text evidence="3">The sequence shown here is derived from an EMBL/GenBank/DDBJ whole genome shotgun (WGS) entry which is preliminary data.</text>
</comment>
<organism evidence="3 4">
    <name type="scientific">Candidatus Acidiferrum panamense</name>
    <dbReference type="NCBI Taxonomy" id="2741543"/>
    <lineage>
        <taxon>Bacteria</taxon>
        <taxon>Pseudomonadati</taxon>
        <taxon>Acidobacteriota</taxon>
        <taxon>Terriglobia</taxon>
        <taxon>Candidatus Acidiferrales</taxon>
        <taxon>Candidatus Acidiferrum</taxon>
    </lineage>
</organism>
<feature type="chain" id="PRO_5030724738" evidence="2">
    <location>
        <begin position="26"/>
        <end position="178"/>
    </location>
</feature>